<feature type="domain" description="Integrase catalytic" evidence="2">
    <location>
        <begin position="126"/>
        <end position="316"/>
    </location>
</feature>
<dbReference type="PROSITE" id="PS50994">
    <property type="entry name" value="INTEGRASE"/>
    <property type="match status" value="1"/>
</dbReference>
<evidence type="ECO:0000259" key="2">
    <source>
        <dbReference type="PROSITE" id="PS50994"/>
    </source>
</evidence>
<dbReference type="PANTHER" id="PTHR35004">
    <property type="entry name" value="TRANSPOSASE RV3428C-RELATED"/>
    <property type="match status" value="1"/>
</dbReference>
<feature type="compositionally biased region" description="Polar residues" evidence="1">
    <location>
        <begin position="416"/>
        <end position="427"/>
    </location>
</feature>
<dbReference type="SUPFAM" id="SSF53098">
    <property type="entry name" value="Ribonuclease H-like"/>
    <property type="match status" value="1"/>
</dbReference>
<dbReference type="GO" id="GO:0015074">
    <property type="term" value="P:DNA integration"/>
    <property type="evidence" value="ECO:0007669"/>
    <property type="project" value="InterPro"/>
</dbReference>
<protein>
    <submittedName>
        <fullName evidence="3">Transposase</fullName>
    </submittedName>
</protein>
<dbReference type="SUPFAM" id="SSF46689">
    <property type="entry name" value="Homeodomain-like"/>
    <property type="match status" value="1"/>
</dbReference>
<gene>
    <name evidence="3" type="ORF">HDG40_007552</name>
</gene>
<dbReference type="RefSeq" id="WP_184133121.1">
    <property type="nucleotide sequence ID" value="NZ_JACHDD010000024.1"/>
</dbReference>
<dbReference type="Proteomes" id="UP000592780">
    <property type="component" value="Unassembled WGS sequence"/>
</dbReference>
<dbReference type="PANTHER" id="PTHR35004:SF7">
    <property type="entry name" value="INTEGRASE PROTEIN"/>
    <property type="match status" value="1"/>
</dbReference>
<keyword evidence="4" id="KW-1185">Reference proteome</keyword>
<dbReference type="InterPro" id="IPR001584">
    <property type="entry name" value="Integrase_cat-core"/>
</dbReference>
<dbReference type="InterPro" id="IPR009057">
    <property type="entry name" value="Homeodomain-like_sf"/>
</dbReference>
<evidence type="ECO:0000313" key="3">
    <source>
        <dbReference type="EMBL" id="MBB5429355.1"/>
    </source>
</evidence>
<evidence type="ECO:0000313" key="4">
    <source>
        <dbReference type="Proteomes" id="UP000592780"/>
    </source>
</evidence>
<organism evidence="3 4">
    <name type="scientific">Paraburkholderia atlantica</name>
    <dbReference type="NCBI Taxonomy" id="2654982"/>
    <lineage>
        <taxon>Bacteria</taxon>
        <taxon>Pseudomonadati</taxon>
        <taxon>Pseudomonadota</taxon>
        <taxon>Betaproteobacteria</taxon>
        <taxon>Burkholderiales</taxon>
        <taxon>Burkholderiaceae</taxon>
        <taxon>Paraburkholderia</taxon>
    </lineage>
</organism>
<name>A0A7W8VAZ0_PARAM</name>
<dbReference type="GO" id="GO:0003676">
    <property type="term" value="F:nucleic acid binding"/>
    <property type="evidence" value="ECO:0007669"/>
    <property type="project" value="InterPro"/>
</dbReference>
<evidence type="ECO:0000256" key="1">
    <source>
        <dbReference type="SAM" id="MobiDB-lite"/>
    </source>
</evidence>
<dbReference type="Gene3D" id="3.30.420.10">
    <property type="entry name" value="Ribonuclease H-like superfamily/Ribonuclease H"/>
    <property type="match status" value="1"/>
</dbReference>
<sequence>MTRTGTITMSMQELDRLKVIEAVAEGRLMTWRAAERLGLSRRQIERMVIRYRDDGAAGLVSRRRGASSNHQLSQSLLDRVLGLIHERYADFGPTLACEKLRECHGLVLSKETVRHLMTDAGLWVPRKQRPPKVYQPRARRACYGELVQIDGSDHRWFEDRAPACTLLVYIDDATSRLMMLHFTASESTFSYFEATRAYLEQHGKPVAFYSDKYSVFRSTAAASTGRSVTHFGRAMYELNIDTFCANSSPAKGRVERAHLTLQDRLVKELRLRGISTIAGANAYAPCFMAAYNTRFARPPRSGFDAHRPLRTDENLDLLMTWRETRRVSKSLTVQYDRVLYLLDDTLANRRLVHRYIHVWEYPDGRIEIRADGRVLQCRRYDRLAEVDAGAVVEHKRLGHALRLAQVIQAQRDSRRISGSPSRTNQGQPVRAKERVAGTKKQREFTREDINAALIQVVEEPVKIALRASKPTPRSASAH</sequence>
<feature type="compositionally biased region" description="Basic and acidic residues" evidence="1">
    <location>
        <begin position="430"/>
        <end position="442"/>
    </location>
</feature>
<dbReference type="EMBL" id="JACHDD010000024">
    <property type="protein sequence ID" value="MBB5429355.1"/>
    <property type="molecule type" value="Genomic_DNA"/>
</dbReference>
<dbReference type="InterPro" id="IPR047797">
    <property type="entry name" value="ISNCY_transpos"/>
</dbReference>
<dbReference type="NCBIfam" id="NF033594">
    <property type="entry name" value="transpos_ISNCY_2"/>
    <property type="match status" value="1"/>
</dbReference>
<accession>A0A7W8VAZ0</accession>
<proteinExistence type="predicted"/>
<feature type="region of interest" description="Disordered" evidence="1">
    <location>
        <begin position="412"/>
        <end position="442"/>
    </location>
</feature>
<reference evidence="3 4" key="1">
    <citation type="submission" date="2020-08" db="EMBL/GenBank/DDBJ databases">
        <title>Genomic Encyclopedia of Type Strains, Phase IV (KMG-V): Genome sequencing to study the core and pangenomes of soil and plant-associated prokaryotes.</title>
        <authorList>
            <person name="Whitman W."/>
        </authorList>
    </citation>
    <scope>NUCLEOTIDE SEQUENCE [LARGE SCALE GENOMIC DNA]</scope>
    <source>
        <strain evidence="3 4">JPY158</strain>
    </source>
</reference>
<dbReference type="InterPro" id="IPR036397">
    <property type="entry name" value="RNaseH_sf"/>
</dbReference>
<dbReference type="Pfam" id="PF13565">
    <property type="entry name" value="HTH_32"/>
    <property type="match status" value="1"/>
</dbReference>
<dbReference type="InterPro" id="IPR012337">
    <property type="entry name" value="RNaseH-like_sf"/>
</dbReference>
<comment type="caution">
    <text evidence="3">The sequence shown here is derived from an EMBL/GenBank/DDBJ whole genome shotgun (WGS) entry which is preliminary data.</text>
</comment>
<dbReference type="AlphaFoldDB" id="A0A7W8VAZ0"/>